<dbReference type="CDD" id="cd00322">
    <property type="entry name" value="FNR_like"/>
    <property type="match status" value="1"/>
</dbReference>
<dbReference type="EMBL" id="LR699119">
    <property type="protein sequence ID" value="VVC75806.1"/>
    <property type="molecule type" value="Genomic_DNA"/>
</dbReference>
<protein>
    <submittedName>
        <fullName evidence="3">Na(+)-translocating NADH-quinone reductase subunit F</fullName>
    </submittedName>
</protein>
<evidence type="ECO:0000259" key="2">
    <source>
        <dbReference type="PROSITE" id="PS51384"/>
    </source>
</evidence>
<organism evidence="3 4">
    <name type="scientific">Aquicella siphonis</name>
    <dbReference type="NCBI Taxonomy" id="254247"/>
    <lineage>
        <taxon>Bacteria</taxon>
        <taxon>Pseudomonadati</taxon>
        <taxon>Pseudomonadota</taxon>
        <taxon>Gammaproteobacteria</taxon>
        <taxon>Legionellales</taxon>
        <taxon>Coxiellaceae</taxon>
        <taxon>Aquicella</taxon>
    </lineage>
</organism>
<keyword evidence="4" id="KW-1185">Reference proteome</keyword>
<dbReference type="RefSeq" id="WP_148339081.1">
    <property type="nucleotide sequence ID" value="NZ_LR699119.1"/>
</dbReference>
<evidence type="ECO:0000313" key="4">
    <source>
        <dbReference type="Proteomes" id="UP000324194"/>
    </source>
</evidence>
<evidence type="ECO:0000313" key="3">
    <source>
        <dbReference type="EMBL" id="VVC75806.1"/>
    </source>
</evidence>
<dbReference type="PANTHER" id="PTHR47354">
    <property type="entry name" value="NADH OXIDOREDUCTASE HCR"/>
    <property type="match status" value="1"/>
</dbReference>
<dbReference type="Pfam" id="PF00175">
    <property type="entry name" value="NAD_binding_1"/>
    <property type="match status" value="1"/>
</dbReference>
<dbReference type="InterPro" id="IPR050415">
    <property type="entry name" value="MRET"/>
</dbReference>
<dbReference type="Gene3D" id="2.40.30.10">
    <property type="entry name" value="Translation factors"/>
    <property type="match status" value="1"/>
</dbReference>
<dbReference type="KEGG" id="asip:AQUSIP_11030"/>
<dbReference type="OrthoDB" id="9796486at2"/>
<dbReference type="GO" id="GO:0016491">
    <property type="term" value="F:oxidoreductase activity"/>
    <property type="evidence" value="ECO:0007669"/>
    <property type="project" value="InterPro"/>
</dbReference>
<name>A0A5E4PHK8_9COXI</name>
<gene>
    <name evidence="3" type="primary">nqrF</name>
    <name evidence="3" type="ORF">AQUSIP_11030</name>
</gene>
<dbReference type="PROSITE" id="PS51384">
    <property type="entry name" value="FAD_FR"/>
    <property type="match status" value="1"/>
</dbReference>
<dbReference type="InterPro" id="IPR001433">
    <property type="entry name" value="OxRdtase_FAD/NAD-bd"/>
</dbReference>
<feature type="domain" description="FAD-binding FR-type" evidence="2">
    <location>
        <begin position="1"/>
        <end position="103"/>
    </location>
</feature>
<evidence type="ECO:0000256" key="1">
    <source>
        <dbReference type="ARBA" id="ARBA00034078"/>
    </source>
</evidence>
<dbReference type="InterPro" id="IPR001709">
    <property type="entry name" value="Flavoprot_Pyr_Nucl_cyt_Rdtase"/>
</dbReference>
<dbReference type="SUPFAM" id="SSF63380">
    <property type="entry name" value="Riboflavin synthase domain-like"/>
    <property type="match status" value="1"/>
</dbReference>
<dbReference type="PRINTS" id="PR00410">
    <property type="entry name" value="PHEHYDRXLASE"/>
</dbReference>
<proteinExistence type="predicted"/>
<dbReference type="SUPFAM" id="SSF52343">
    <property type="entry name" value="Ferredoxin reductase-like, C-terminal NADP-linked domain"/>
    <property type="match status" value="1"/>
</dbReference>
<dbReference type="InterPro" id="IPR017938">
    <property type="entry name" value="Riboflavin_synthase-like_b-brl"/>
</dbReference>
<dbReference type="Gene3D" id="3.40.50.80">
    <property type="entry name" value="Nucleotide-binding domain of ferredoxin-NADP reductase (FNR) module"/>
    <property type="match status" value="1"/>
</dbReference>
<dbReference type="AlphaFoldDB" id="A0A5E4PHK8"/>
<reference evidence="3 4" key="1">
    <citation type="submission" date="2019-08" db="EMBL/GenBank/DDBJ databases">
        <authorList>
            <person name="Guy L."/>
        </authorList>
    </citation>
    <scope>NUCLEOTIDE SEQUENCE [LARGE SCALE GENOMIC DNA]</scope>
    <source>
        <strain evidence="3 4">SGT-108</strain>
    </source>
</reference>
<dbReference type="Proteomes" id="UP000324194">
    <property type="component" value="Chromosome 1"/>
</dbReference>
<dbReference type="InterPro" id="IPR017927">
    <property type="entry name" value="FAD-bd_FR_type"/>
</dbReference>
<dbReference type="PRINTS" id="PR00371">
    <property type="entry name" value="FPNCR"/>
</dbReference>
<sequence length="237" mass="26437">MPIHKLKLISRREVANNTVEFMFEKPDGFTFIPGQYGGFTLINPSETDAGGITRRFSLLSTPEDKFIAVTMRIQSSAFKRVLNTLPLGSEIKFAGPSGNFICHDDPSTPAVFIAGGIGITPFYSMIQSATRHQSMQKIILFYGNQSIKDAAYLQELSLLQTLNPHFTFVPTLTMTDEGWKGETGFITHTMIKKYISDLNQPIYYVCGSPVMVTALQETLVEMGVEENKIKVEDFPGY</sequence>
<accession>A0A5E4PHK8</accession>
<dbReference type="InterPro" id="IPR039261">
    <property type="entry name" value="FNR_nucleotide-bd"/>
</dbReference>
<dbReference type="PANTHER" id="PTHR47354:SF5">
    <property type="entry name" value="PROTEIN RFBI"/>
    <property type="match status" value="1"/>
</dbReference>
<comment type="cofactor">
    <cofactor evidence="1">
        <name>[2Fe-2S] cluster</name>
        <dbReference type="ChEBI" id="CHEBI:190135"/>
    </cofactor>
</comment>